<proteinExistence type="predicted"/>
<evidence type="ECO:0000256" key="8">
    <source>
        <dbReference type="ARBA" id="ARBA00023032"/>
    </source>
</evidence>
<keyword evidence="6 10" id="KW-0812">Transmembrane</keyword>
<feature type="transmembrane region" description="Helical" evidence="10">
    <location>
        <begin position="27"/>
        <end position="49"/>
    </location>
</feature>
<dbReference type="RefSeq" id="WP_104813484.1">
    <property type="nucleotide sequence ID" value="NZ_MQUB01000001.1"/>
</dbReference>
<keyword evidence="8" id="KW-0764">Sulfate transport</keyword>
<evidence type="ECO:0000256" key="10">
    <source>
        <dbReference type="SAM" id="Phobius"/>
    </source>
</evidence>
<gene>
    <name evidence="11" type="ORF">BST85_12005</name>
</gene>
<dbReference type="Proteomes" id="UP000239800">
    <property type="component" value="Unassembled WGS sequence"/>
</dbReference>
<dbReference type="InterPro" id="IPR059112">
    <property type="entry name" value="CysZ/EI24"/>
</dbReference>
<keyword evidence="4" id="KW-0997">Cell inner membrane</keyword>
<dbReference type="InterPro" id="IPR050480">
    <property type="entry name" value="CysZ-like"/>
</dbReference>
<keyword evidence="12" id="KW-1185">Reference proteome</keyword>
<dbReference type="PANTHER" id="PTHR37468">
    <property type="entry name" value="SULFATE TRANSPORTER CYSZ"/>
    <property type="match status" value="1"/>
</dbReference>
<reference evidence="11 12" key="1">
    <citation type="submission" date="2016-11" db="EMBL/GenBank/DDBJ databases">
        <title>Trade-off between light-utilization and light-protection in marine flavobacteria.</title>
        <authorList>
            <person name="Kumagai Y."/>
        </authorList>
    </citation>
    <scope>NUCLEOTIDE SEQUENCE [LARGE SCALE GENOMIC DNA]</scope>
    <source>
        <strain evidence="11 12">NBRC 107741</strain>
    </source>
</reference>
<sequence length="249" mass="27612">MIGSILDGIKAYGVSFRLLGELGLWRYFFVPMGISLFIAANIILATWGWSDNLGEWIAGIWVWDWGKVTFAVISEILGGVIIFILGLIVYKHLVMALSAPFMSPVSEAIEKHLNGEVGGKLHKRFFPQLRRGIQINIRNLFMELLLSIPVLLLGFVPIIGVASTVLLFLLQSYYAGFGNMDYTLERHMSVKESIQFVKARRGLAIGNGVPFMLLLLIPIVGVILVLPLSVTASSYLTVQELTKETQDEG</sequence>
<keyword evidence="3" id="KW-1003">Cell membrane</keyword>
<accession>A0A2S7KSD0</accession>
<feature type="transmembrane region" description="Helical" evidence="10">
    <location>
        <begin position="140"/>
        <end position="170"/>
    </location>
</feature>
<organism evidence="11 12">
    <name type="scientific">Aureitalea marina</name>
    <dbReference type="NCBI Taxonomy" id="930804"/>
    <lineage>
        <taxon>Bacteria</taxon>
        <taxon>Pseudomonadati</taxon>
        <taxon>Bacteroidota</taxon>
        <taxon>Flavobacteriia</taxon>
        <taxon>Flavobacteriales</taxon>
        <taxon>Flavobacteriaceae</taxon>
        <taxon>Aureitalea</taxon>
    </lineage>
</organism>
<keyword evidence="7 10" id="KW-1133">Transmembrane helix</keyword>
<protein>
    <submittedName>
        <fullName evidence="11">Coproporphyrinogen III oxidase</fullName>
    </submittedName>
</protein>
<dbReference type="Pfam" id="PF07264">
    <property type="entry name" value="EI24"/>
    <property type="match status" value="1"/>
</dbReference>
<dbReference type="OrthoDB" id="9787566at2"/>
<keyword evidence="2" id="KW-0813">Transport</keyword>
<dbReference type="GO" id="GO:0009675">
    <property type="term" value="F:high-affinity sulfate:proton symporter activity"/>
    <property type="evidence" value="ECO:0007669"/>
    <property type="project" value="TreeGrafter"/>
</dbReference>
<evidence type="ECO:0000256" key="2">
    <source>
        <dbReference type="ARBA" id="ARBA00022448"/>
    </source>
</evidence>
<evidence type="ECO:0000256" key="3">
    <source>
        <dbReference type="ARBA" id="ARBA00022475"/>
    </source>
</evidence>
<dbReference type="PANTHER" id="PTHR37468:SF1">
    <property type="entry name" value="SULFATE TRANSPORTER CYSZ"/>
    <property type="match status" value="1"/>
</dbReference>
<evidence type="ECO:0000313" key="12">
    <source>
        <dbReference type="Proteomes" id="UP000239800"/>
    </source>
</evidence>
<evidence type="ECO:0000256" key="5">
    <source>
        <dbReference type="ARBA" id="ARBA00022605"/>
    </source>
</evidence>
<keyword evidence="9 10" id="KW-0472">Membrane</keyword>
<feature type="transmembrane region" description="Helical" evidence="10">
    <location>
        <begin position="69"/>
        <end position="90"/>
    </location>
</feature>
<evidence type="ECO:0000256" key="6">
    <source>
        <dbReference type="ARBA" id="ARBA00022692"/>
    </source>
</evidence>
<dbReference type="GO" id="GO:0019344">
    <property type="term" value="P:cysteine biosynthetic process"/>
    <property type="evidence" value="ECO:0007669"/>
    <property type="project" value="TreeGrafter"/>
</dbReference>
<evidence type="ECO:0000256" key="9">
    <source>
        <dbReference type="ARBA" id="ARBA00023136"/>
    </source>
</evidence>
<evidence type="ECO:0000256" key="1">
    <source>
        <dbReference type="ARBA" id="ARBA00004141"/>
    </source>
</evidence>
<dbReference type="EMBL" id="MQUB01000001">
    <property type="protein sequence ID" value="PQB05539.1"/>
    <property type="molecule type" value="Genomic_DNA"/>
</dbReference>
<dbReference type="AlphaFoldDB" id="A0A2S7KSD0"/>
<comment type="caution">
    <text evidence="11">The sequence shown here is derived from an EMBL/GenBank/DDBJ whole genome shotgun (WGS) entry which is preliminary data.</text>
</comment>
<evidence type="ECO:0000256" key="4">
    <source>
        <dbReference type="ARBA" id="ARBA00022519"/>
    </source>
</evidence>
<dbReference type="GO" id="GO:0000103">
    <property type="term" value="P:sulfate assimilation"/>
    <property type="evidence" value="ECO:0007669"/>
    <property type="project" value="TreeGrafter"/>
</dbReference>
<feature type="transmembrane region" description="Helical" evidence="10">
    <location>
        <begin position="211"/>
        <end position="236"/>
    </location>
</feature>
<evidence type="ECO:0000313" key="11">
    <source>
        <dbReference type="EMBL" id="PQB05539.1"/>
    </source>
</evidence>
<evidence type="ECO:0000256" key="7">
    <source>
        <dbReference type="ARBA" id="ARBA00022989"/>
    </source>
</evidence>
<comment type="subcellular location">
    <subcellularLocation>
        <location evidence="1">Membrane</location>
        <topology evidence="1">Multi-pass membrane protein</topology>
    </subcellularLocation>
</comment>
<dbReference type="GO" id="GO:0005886">
    <property type="term" value="C:plasma membrane"/>
    <property type="evidence" value="ECO:0007669"/>
    <property type="project" value="TreeGrafter"/>
</dbReference>
<name>A0A2S7KSD0_9FLAO</name>
<keyword evidence="5" id="KW-0028">Amino-acid biosynthesis</keyword>